<comment type="caution">
    <text evidence="1">The sequence shown here is derived from an EMBL/GenBank/DDBJ whole genome shotgun (WGS) entry which is preliminary data.</text>
</comment>
<dbReference type="AlphaFoldDB" id="A0A8J7MGJ1"/>
<dbReference type="RefSeq" id="WP_200312653.1">
    <property type="nucleotide sequence ID" value="NZ_JAENIM010000046.1"/>
</dbReference>
<evidence type="ECO:0000313" key="1">
    <source>
        <dbReference type="EMBL" id="MBK1792642.1"/>
    </source>
</evidence>
<sequence>MKPGLTNLQRSRIVRDYFDLVSQTAEFRYRICWEGARNLFTERGFPPSTVIQITCDQGDDVNGIFAVGDGTLLDCDLRENPHTRQSVAFTNWEVIEASDTDEDDYGLALQILADSRLKHAFDIAVQSFYEFHWRECDRPLP</sequence>
<accession>A0A8J7MGJ1</accession>
<keyword evidence="2" id="KW-1185">Reference proteome</keyword>
<gene>
    <name evidence="1" type="ORF">JIN82_15865</name>
</gene>
<reference evidence="1" key="1">
    <citation type="submission" date="2021-01" db="EMBL/GenBank/DDBJ databases">
        <title>Modified the classification status of verrucomicrobia.</title>
        <authorList>
            <person name="Feng X."/>
        </authorList>
    </citation>
    <scope>NUCLEOTIDE SEQUENCE</scope>
    <source>
        <strain evidence="1">_KCTC 22039</strain>
    </source>
</reference>
<dbReference type="Proteomes" id="UP000624703">
    <property type="component" value="Unassembled WGS sequence"/>
</dbReference>
<name>A0A8J7MGJ1_9BACT</name>
<evidence type="ECO:0000313" key="2">
    <source>
        <dbReference type="Proteomes" id="UP000624703"/>
    </source>
</evidence>
<proteinExistence type="predicted"/>
<dbReference type="EMBL" id="JAENIM010000046">
    <property type="protein sequence ID" value="MBK1792642.1"/>
    <property type="molecule type" value="Genomic_DNA"/>
</dbReference>
<protein>
    <submittedName>
        <fullName evidence="1">Uncharacterized protein</fullName>
    </submittedName>
</protein>
<organism evidence="1 2">
    <name type="scientific">Persicirhabdus sediminis</name>
    <dbReference type="NCBI Taxonomy" id="454144"/>
    <lineage>
        <taxon>Bacteria</taxon>
        <taxon>Pseudomonadati</taxon>
        <taxon>Verrucomicrobiota</taxon>
        <taxon>Verrucomicrobiia</taxon>
        <taxon>Verrucomicrobiales</taxon>
        <taxon>Verrucomicrobiaceae</taxon>
        <taxon>Persicirhabdus</taxon>
    </lineage>
</organism>